<dbReference type="EMBL" id="RSCL01000004">
    <property type="protein sequence ID" value="RUT07791.1"/>
    <property type="molecule type" value="Genomic_DNA"/>
</dbReference>
<organism evidence="1 2">
    <name type="scientific">Dulcicalothrix desertica PCC 7102</name>
    <dbReference type="NCBI Taxonomy" id="232991"/>
    <lineage>
        <taxon>Bacteria</taxon>
        <taxon>Bacillati</taxon>
        <taxon>Cyanobacteriota</taxon>
        <taxon>Cyanophyceae</taxon>
        <taxon>Nostocales</taxon>
        <taxon>Calotrichaceae</taxon>
        <taxon>Dulcicalothrix</taxon>
    </lineage>
</organism>
<dbReference type="AlphaFoldDB" id="A0A3S1CR59"/>
<sequence length="100" mass="11273">MPNEPEGMQVIPDELATVFMQSQITGVGIKLKILPNKCGEKDTIENDISLVKIRLQQKSLLKALSSYYLPYAGMFYPPVFIDTNNLFRDQLRAALKELGI</sequence>
<reference evidence="1" key="2">
    <citation type="journal article" date="2019" name="Genome Biol. Evol.">
        <title>Day and night: Metabolic profiles and evolutionary relationships of six axenic non-marine cyanobacteria.</title>
        <authorList>
            <person name="Will S.E."/>
            <person name="Henke P."/>
            <person name="Boedeker C."/>
            <person name="Huang S."/>
            <person name="Brinkmann H."/>
            <person name="Rohde M."/>
            <person name="Jarek M."/>
            <person name="Friedl T."/>
            <person name="Seufert S."/>
            <person name="Schumacher M."/>
            <person name="Overmann J."/>
            <person name="Neumann-Schaal M."/>
            <person name="Petersen J."/>
        </authorList>
    </citation>
    <scope>NUCLEOTIDE SEQUENCE [LARGE SCALE GENOMIC DNA]</scope>
    <source>
        <strain evidence="1">PCC 7102</strain>
    </source>
</reference>
<reference evidence="1" key="1">
    <citation type="submission" date="2018-12" db="EMBL/GenBank/DDBJ databases">
        <authorList>
            <person name="Will S."/>
            <person name="Neumann-Schaal M."/>
            <person name="Henke P."/>
        </authorList>
    </citation>
    <scope>NUCLEOTIDE SEQUENCE</scope>
    <source>
        <strain evidence="1">PCC 7102</strain>
    </source>
</reference>
<accession>A0A3S1CR59</accession>
<keyword evidence="2" id="KW-1185">Reference proteome</keyword>
<protein>
    <submittedName>
        <fullName evidence="1">Uncharacterized protein</fullName>
    </submittedName>
</protein>
<dbReference type="Proteomes" id="UP000271624">
    <property type="component" value="Unassembled WGS sequence"/>
</dbReference>
<dbReference type="RefSeq" id="WP_127080650.1">
    <property type="nucleotide sequence ID" value="NZ_RSCL01000004.1"/>
</dbReference>
<evidence type="ECO:0000313" key="1">
    <source>
        <dbReference type="EMBL" id="RUT07791.1"/>
    </source>
</evidence>
<name>A0A3S1CR59_9CYAN</name>
<evidence type="ECO:0000313" key="2">
    <source>
        <dbReference type="Proteomes" id="UP000271624"/>
    </source>
</evidence>
<comment type="caution">
    <text evidence="1">The sequence shown here is derived from an EMBL/GenBank/DDBJ whole genome shotgun (WGS) entry which is preliminary data.</text>
</comment>
<proteinExistence type="predicted"/>
<gene>
    <name evidence="1" type="ORF">DSM106972_020510</name>
</gene>